<dbReference type="AlphaFoldDB" id="Q7RE47"/>
<gene>
    <name evidence="2" type="ORF">PY05221</name>
</gene>
<sequence length="25" mass="3035">MWISETISKTTNKRKAKKIMKKMDH</sequence>
<accession>Q7RE47</accession>
<keyword evidence="3" id="KW-1185">Reference proteome</keyword>
<name>Q7RE47_PLAYO</name>
<evidence type="ECO:0000313" key="2">
    <source>
        <dbReference type="EMBL" id="EAA17220.1"/>
    </source>
</evidence>
<dbReference type="PaxDb" id="73239-Q7RE47"/>
<dbReference type="Proteomes" id="UP000008553">
    <property type="component" value="Unassembled WGS sequence"/>
</dbReference>
<evidence type="ECO:0000313" key="3">
    <source>
        <dbReference type="Proteomes" id="UP000008553"/>
    </source>
</evidence>
<protein>
    <submittedName>
        <fullName evidence="2">Uncharacterized protein</fullName>
    </submittedName>
</protein>
<dbReference type="EMBL" id="AABL01001644">
    <property type="protein sequence ID" value="EAA17220.1"/>
    <property type="molecule type" value="Genomic_DNA"/>
</dbReference>
<feature type="region of interest" description="Disordered" evidence="1">
    <location>
        <begin position="1"/>
        <end position="25"/>
    </location>
</feature>
<evidence type="ECO:0000256" key="1">
    <source>
        <dbReference type="SAM" id="MobiDB-lite"/>
    </source>
</evidence>
<organism evidence="2 3">
    <name type="scientific">Plasmodium yoelii yoelii</name>
    <dbReference type="NCBI Taxonomy" id="73239"/>
    <lineage>
        <taxon>Eukaryota</taxon>
        <taxon>Sar</taxon>
        <taxon>Alveolata</taxon>
        <taxon>Apicomplexa</taxon>
        <taxon>Aconoidasida</taxon>
        <taxon>Haemosporida</taxon>
        <taxon>Plasmodiidae</taxon>
        <taxon>Plasmodium</taxon>
        <taxon>Plasmodium (Vinckeia)</taxon>
    </lineage>
</organism>
<reference evidence="2 3" key="1">
    <citation type="journal article" date="2002" name="Nature">
        <title>Genome sequence and comparative analysis of the model rodent malaria parasite Plasmodium yoelii yoelii.</title>
        <authorList>
            <person name="Carlton J.M."/>
            <person name="Angiuoli S.V."/>
            <person name="Suh B.B."/>
            <person name="Kooij T.W."/>
            <person name="Pertea M."/>
            <person name="Silva J.C."/>
            <person name="Ermolaeva M.D."/>
            <person name="Allen J.E."/>
            <person name="Selengut J.D."/>
            <person name="Koo H.L."/>
            <person name="Peterson J.D."/>
            <person name="Pop M."/>
            <person name="Kosack D.S."/>
            <person name="Shumway M.F."/>
            <person name="Bidwell S.L."/>
            <person name="Shallom S.J."/>
            <person name="van Aken S.E."/>
            <person name="Riedmuller S.B."/>
            <person name="Feldblyum T.V."/>
            <person name="Cho J.K."/>
            <person name="Quackenbush J."/>
            <person name="Sedegah M."/>
            <person name="Shoaibi A."/>
            <person name="Cummings L.M."/>
            <person name="Florens L."/>
            <person name="Yates J.R."/>
            <person name="Raine J.D."/>
            <person name="Sinden R.E."/>
            <person name="Harris M.A."/>
            <person name="Cunningham D.A."/>
            <person name="Preiser P.R."/>
            <person name="Bergman L.W."/>
            <person name="Vaidya A.B."/>
            <person name="van Lin L.H."/>
            <person name="Janse C.J."/>
            <person name="Waters A.P."/>
            <person name="Smith H.O."/>
            <person name="White O.R."/>
            <person name="Salzberg S.L."/>
            <person name="Venter J.C."/>
            <person name="Fraser C.M."/>
            <person name="Hoffman S.L."/>
            <person name="Gardner M.J."/>
            <person name="Carucci D.J."/>
        </authorList>
    </citation>
    <scope>NUCLEOTIDE SEQUENCE [LARGE SCALE GENOMIC DNA]</scope>
    <source>
        <strain evidence="2 3">17XNL</strain>
    </source>
</reference>
<feature type="compositionally biased region" description="Basic residues" evidence="1">
    <location>
        <begin position="11"/>
        <end position="25"/>
    </location>
</feature>
<proteinExistence type="predicted"/>
<dbReference type="InParanoid" id="Q7RE47"/>
<comment type="caution">
    <text evidence="2">The sequence shown here is derived from an EMBL/GenBank/DDBJ whole genome shotgun (WGS) entry which is preliminary data.</text>
</comment>